<dbReference type="InterPro" id="IPR029044">
    <property type="entry name" value="Nucleotide-diphossugar_trans"/>
</dbReference>
<gene>
    <name evidence="2" type="ORF">Dpo_5c02090</name>
</gene>
<evidence type="ECO:0000313" key="3">
    <source>
        <dbReference type="Proteomes" id="UP000014216"/>
    </source>
</evidence>
<sequence length="349" mass="40317">MNDTQFSGNYCNKHQHQIDHRISRVSQVFIVIPVHNRAAFVERSVKSVLNQTYPFWKLVIVDDHSTDNSMDIIRDLAANDPRITCKTNSEFTHSAAGARKSGLLEMKGDFIAFLDSDDVWPNYHLAEFVNFLERKSQIDVIFGDLQRRNLDGSVVTSSKFKCENGLPKELISEEIEDYIVLKHRNVLKVALDKRFTIGLQSALFRRRVFEHLELRDEIKIGEDFVFTLEMITVGFKLAASRNIHIFYTIHNDNISGCNASGNKAKSIKISENEIRLYQQWIPRFIELSSKERRILKSCVSRIYVWNLANAIYRESGDRSAAMRCILKGIFFSPLNLRYWKSLFGTLIKG</sequence>
<dbReference type="AlphaFoldDB" id="S0G1F0"/>
<dbReference type="InterPro" id="IPR001173">
    <property type="entry name" value="Glyco_trans_2-like"/>
</dbReference>
<keyword evidence="3" id="KW-1185">Reference proteome</keyword>
<organism evidence="2 3">
    <name type="scientific">Desulfotignum phosphitoxidans DSM 13687</name>
    <dbReference type="NCBI Taxonomy" id="1286635"/>
    <lineage>
        <taxon>Bacteria</taxon>
        <taxon>Pseudomonadati</taxon>
        <taxon>Thermodesulfobacteriota</taxon>
        <taxon>Desulfobacteria</taxon>
        <taxon>Desulfobacterales</taxon>
        <taxon>Desulfobacteraceae</taxon>
        <taxon>Desulfotignum</taxon>
    </lineage>
</organism>
<dbReference type="PANTHER" id="PTHR43685:SF2">
    <property type="entry name" value="GLYCOSYLTRANSFERASE 2-LIKE DOMAIN-CONTAINING PROTEIN"/>
    <property type="match status" value="1"/>
</dbReference>
<feature type="domain" description="Glycosyltransferase 2-like" evidence="1">
    <location>
        <begin position="30"/>
        <end position="148"/>
    </location>
</feature>
<dbReference type="PANTHER" id="PTHR43685">
    <property type="entry name" value="GLYCOSYLTRANSFERASE"/>
    <property type="match status" value="1"/>
</dbReference>
<dbReference type="RefSeq" id="WP_006966376.1">
    <property type="nucleotide sequence ID" value="NZ_APJX01000005.1"/>
</dbReference>
<name>S0G1F0_9BACT</name>
<dbReference type="CDD" id="cd00761">
    <property type="entry name" value="Glyco_tranf_GTA_type"/>
    <property type="match status" value="1"/>
</dbReference>
<dbReference type="GO" id="GO:0016740">
    <property type="term" value="F:transferase activity"/>
    <property type="evidence" value="ECO:0007669"/>
    <property type="project" value="UniProtKB-KW"/>
</dbReference>
<dbReference type="Pfam" id="PF00535">
    <property type="entry name" value="Glycos_transf_2"/>
    <property type="match status" value="1"/>
</dbReference>
<keyword evidence="2" id="KW-0808">Transferase</keyword>
<dbReference type="OrthoDB" id="5291101at2"/>
<protein>
    <submittedName>
        <fullName evidence="2">Glycosyl transferase family 2</fullName>
    </submittedName>
</protein>
<accession>S0G1F0</accession>
<reference evidence="2 3" key="1">
    <citation type="journal article" date="2013" name="Genome Announc.">
        <title>Draft Genome Sequence of Desulfotignum phosphitoxidans DSM 13687 Strain FiPS-3.</title>
        <authorList>
            <person name="Poehlein A."/>
            <person name="Daniel R."/>
            <person name="Simeonova D.D."/>
        </authorList>
    </citation>
    <scope>NUCLEOTIDE SEQUENCE [LARGE SCALE GENOMIC DNA]</scope>
    <source>
        <strain evidence="2 3">DSM 13687</strain>
    </source>
</reference>
<dbReference type="SUPFAM" id="SSF53448">
    <property type="entry name" value="Nucleotide-diphospho-sugar transferases"/>
    <property type="match status" value="1"/>
</dbReference>
<evidence type="ECO:0000259" key="1">
    <source>
        <dbReference type="Pfam" id="PF00535"/>
    </source>
</evidence>
<dbReference type="Gene3D" id="3.90.550.10">
    <property type="entry name" value="Spore Coat Polysaccharide Biosynthesis Protein SpsA, Chain A"/>
    <property type="match status" value="1"/>
</dbReference>
<dbReference type="Proteomes" id="UP000014216">
    <property type="component" value="Unassembled WGS sequence"/>
</dbReference>
<proteinExistence type="predicted"/>
<comment type="caution">
    <text evidence="2">The sequence shown here is derived from an EMBL/GenBank/DDBJ whole genome shotgun (WGS) entry which is preliminary data.</text>
</comment>
<evidence type="ECO:0000313" key="2">
    <source>
        <dbReference type="EMBL" id="EMS79284.1"/>
    </source>
</evidence>
<dbReference type="EMBL" id="APJX01000005">
    <property type="protein sequence ID" value="EMS79284.1"/>
    <property type="molecule type" value="Genomic_DNA"/>
</dbReference>
<dbReference type="InterPro" id="IPR050834">
    <property type="entry name" value="Glycosyltransf_2"/>
</dbReference>